<sequence length="153" mass="16336">MSRIALAETEMLRNLDQEFRGNELPDELYSRLARNGAVPHMKNACSPAPGDVKIGTPRWAVEAAAAIGAGAAERIGGLGVRLIGGPALLPTVPRTAEERAGEPRMAPEVAARARYGALAAAVGTVKARTVHQTSSKELVKVLGHRCLKRLRRR</sequence>
<proteinExistence type="predicted"/>
<reference evidence="1" key="1">
    <citation type="journal article" date="2015" name="Genome Announc.">
        <title>Draft Genome Sequence of Thiostrepton-Producing Streptomyces azureus ATCC 14921.</title>
        <authorList>
            <person name="Sakihara K."/>
            <person name="Maeda J."/>
            <person name="Tashiro K."/>
            <person name="Fujino Y."/>
            <person name="Kuhara S."/>
            <person name="Ohshima T."/>
            <person name="Ogata S."/>
            <person name="Doi K."/>
        </authorList>
    </citation>
    <scope>NUCLEOTIDE SEQUENCE [LARGE SCALE GENOMIC DNA]</scope>
    <source>
        <strain evidence="1">ATCC14921</strain>
    </source>
</reference>
<dbReference type="PATRIC" id="fig|146537.3.peg.3435"/>
<dbReference type="RefSeq" id="WP_330219346.1">
    <property type="nucleotide sequence ID" value="NZ_DF968258.1"/>
</dbReference>
<dbReference type="EMBL" id="DF968258">
    <property type="protein sequence ID" value="GAP48414.1"/>
    <property type="molecule type" value="Genomic_DNA"/>
</dbReference>
<protein>
    <submittedName>
        <fullName evidence="1">Uncharacterized protein</fullName>
    </submittedName>
</protein>
<gene>
    <name evidence="1" type="ORF">SAZU_3240</name>
</gene>
<evidence type="ECO:0000313" key="2">
    <source>
        <dbReference type="Proteomes" id="UP000053859"/>
    </source>
</evidence>
<keyword evidence="2" id="KW-1185">Reference proteome</keyword>
<evidence type="ECO:0000313" key="1">
    <source>
        <dbReference type="EMBL" id="GAP48414.1"/>
    </source>
</evidence>
<dbReference type="Proteomes" id="UP000053859">
    <property type="component" value="Unassembled WGS sequence"/>
</dbReference>
<organism evidence="1 2">
    <name type="scientific">Streptomyces azureus</name>
    <dbReference type="NCBI Taxonomy" id="146537"/>
    <lineage>
        <taxon>Bacteria</taxon>
        <taxon>Bacillati</taxon>
        <taxon>Actinomycetota</taxon>
        <taxon>Actinomycetes</taxon>
        <taxon>Kitasatosporales</taxon>
        <taxon>Streptomycetaceae</taxon>
        <taxon>Streptomyces</taxon>
    </lineage>
</organism>
<name>A0A0K8PLY2_STRAJ</name>
<accession>A0A0K8PLY2</accession>
<dbReference type="AlphaFoldDB" id="A0A0K8PLY2"/>